<name>A0A9N9KIX2_9GLOM</name>
<dbReference type="Proteomes" id="UP000789405">
    <property type="component" value="Unassembled WGS sequence"/>
</dbReference>
<keyword evidence="2" id="KW-0326">Glycosidase</keyword>
<dbReference type="OrthoDB" id="5839090at2759"/>
<dbReference type="SUPFAM" id="SSF51445">
    <property type="entry name" value="(Trans)glycosidases"/>
    <property type="match status" value="1"/>
</dbReference>
<dbReference type="GO" id="GO:0005975">
    <property type="term" value="P:carbohydrate metabolic process"/>
    <property type="evidence" value="ECO:0007669"/>
    <property type="project" value="InterPro"/>
</dbReference>
<dbReference type="InterPro" id="IPR030458">
    <property type="entry name" value="Glyco_hydro_31_AS"/>
</dbReference>
<accession>A0A9N9KIX2</accession>
<feature type="non-terminal residue" evidence="4">
    <location>
        <position position="108"/>
    </location>
</feature>
<sequence>WLDEIHLDGLWLDMNEPASWCKGECTNFDFQKLPNFKEIREKINPEIVSVSSTPNTKTIRNLNNPPYRINNGGNRMSLNELTLSMDAVHSNGAVEYDVHNLYGHMESK</sequence>
<dbReference type="PANTHER" id="PTHR22762:SF133">
    <property type="entry name" value="P-TYPE DOMAIN-CONTAINING PROTEIN"/>
    <property type="match status" value="1"/>
</dbReference>
<evidence type="ECO:0000313" key="5">
    <source>
        <dbReference type="Proteomes" id="UP000789405"/>
    </source>
</evidence>
<comment type="caution">
    <text evidence="4">The sequence shown here is derived from an EMBL/GenBank/DDBJ whole genome shotgun (WGS) entry which is preliminary data.</text>
</comment>
<keyword evidence="2" id="KW-0378">Hydrolase</keyword>
<organism evidence="4 5">
    <name type="scientific">Dentiscutata erythropus</name>
    <dbReference type="NCBI Taxonomy" id="1348616"/>
    <lineage>
        <taxon>Eukaryota</taxon>
        <taxon>Fungi</taxon>
        <taxon>Fungi incertae sedis</taxon>
        <taxon>Mucoromycota</taxon>
        <taxon>Glomeromycotina</taxon>
        <taxon>Glomeromycetes</taxon>
        <taxon>Diversisporales</taxon>
        <taxon>Gigasporaceae</taxon>
        <taxon>Dentiscutata</taxon>
    </lineage>
</organism>
<dbReference type="EMBL" id="CAJVPY010072784">
    <property type="protein sequence ID" value="CAG8829225.1"/>
    <property type="molecule type" value="Genomic_DNA"/>
</dbReference>
<dbReference type="PANTHER" id="PTHR22762">
    <property type="entry name" value="ALPHA-GLUCOSIDASE"/>
    <property type="match status" value="1"/>
</dbReference>
<gene>
    <name evidence="4" type="ORF">DERYTH_LOCUS28642</name>
</gene>
<evidence type="ECO:0000256" key="2">
    <source>
        <dbReference type="RuleBase" id="RU361185"/>
    </source>
</evidence>
<dbReference type="GO" id="GO:0004553">
    <property type="term" value="F:hydrolase activity, hydrolyzing O-glycosyl compounds"/>
    <property type="evidence" value="ECO:0007669"/>
    <property type="project" value="InterPro"/>
</dbReference>
<dbReference type="Pfam" id="PF01055">
    <property type="entry name" value="Glyco_hydro_31_2nd"/>
    <property type="match status" value="1"/>
</dbReference>
<proteinExistence type="inferred from homology"/>
<feature type="domain" description="Glycoside hydrolase family 31 TIM barrel" evidence="3">
    <location>
        <begin position="4"/>
        <end position="108"/>
    </location>
</feature>
<dbReference type="InterPro" id="IPR017853">
    <property type="entry name" value="GH"/>
</dbReference>
<dbReference type="Gene3D" id="3.20.20.80">
    <property type="entry name" value="Glycosidases"/>
    <property type="match status" value="1"/>
</dbReference>
<protein>
    <submittedName>
        <fullName evidence="4">11006_t:CDS:1</fullName>
    </submittedName>
</protein>
<evidence type="ECO:0000313" key="4">
    <source>
        <dbReference type="EMBL" id="CAG8829225.1"/>
    </source>
</evidence>
<feature type="non-terminal residue" evidence="4">
    <location>
        <position position="1"/>
    </location>
</feature>
<reference evidence="4" key="1">
    <citation type="submission" date="2021-06" db="EMBL/GenBank/DDBJ databases">
        <authorList>
            <person name="Kallberg Y."/>
            <person name="Tangrot J."/>
            <person name="Rosling A."/>
        </authorList>
    </citation>
    <scope>NUCLEOTIDE SEQUENCE</scope>
    <source>
        <strain evidence="4">MA453B</strain>
    </source>
</reference>
<keyword evidence="5" id="KW-1185">Reference proteome</keyword>
<dbReference type="InterPro" id="IPR000322">
    <property type="entry name" value="Glyco_hydro_31_TIM"/>
</dbReference>
<evidence type="ECO:0000259" key="3">
    <source>
        <dbReference type="Pfam" id="PF01055"/>
    </source>
</evidence>
<evidence type="ECO:0000256" key="1">
    <source>
        <dbReference type="ARBA" id="ARBA00007806"/>
    </source>
</evidence>
<dbReference type="PROSITE" id="PS00129">
    <property type="entry name" value="GLYCOSYL_HYDROL_F31_1"/>
    <property type="match status" value="1"/>
</dbReference>
<dbReference type="AlphaFoldDB" id="A0A9N9KIX2"/>
<comment type="similarity">
    <text evidence="1 2">Belongs to the glycosyl hydrolase 31 family.</text>
</comment>